<dbReference type="PANTHER" id="PTHR30477:SF0">
    <property type="entry name" value="METAL TRANSPORT SYSTEM MEMBRANE PROTEIN TM_0125-RELATED"/>
    <property type="match status" value="1"/>
</dbReference>
<feature type="transmembrane region" description="Helical" evidence="6">
    <location>
        <begin position="205"/>
        <end position="221"/>
    </location>
</feature>
<evidence type="ECO:0000313" key="7">
    <source>
        <dbReference type="EMBL" id="KON31912.1"/>
    </source>
</evidence>
<dbReference type="Pfam" id="PF00950">
    <property type="entry name" value="ABC-3"/>
    <property type="match status" value="1"/>
</dbReference>
<keyword evidence="5 6" id="KW-0472">Membrane</keyword>
<comment type="similarity">
    <text evidence="2">Belongs to the ABC-3 integral membrane protein family.</text>
</comment>
<feature type="transmembrane region" description="Helical" evidence="6">
    <location>
        <begin position="252"/>
        <end position="272"/>
    </location>
</feature>
<gene>
    <name evidence="7" type="ORF">AC478_01840</name>
</gene>
<protein>
    <submittedName>
        <fullName evidence="7">ABC transporter</fullName>
    </submittedName>
</protein>
<dbReference type="SUPFAM" id="SSF81345">
    <property type="entry name" value="ABC transporter involved in vitamin B12 uptake, BtuC"/>
    <property type="match status" value="1"/>
</dbReference>
<sequence length="276" mass="29335">MEYSTMIGISIIDLLGYRFFQNALIGGVIAAATCAAVGLFLILKKEAMIGDGIAHTAFGGIALGLLLEINPLLTALAVSVLSVFGISYMRRKNVAPSDSAIAVMLALGFSFGLIVISVAGGFNVELFSYLFGSILTIDQFDLLVVSLLGVFVLLFLGFFRRELLSLVFDEEDSRVMGIPTNTLSLAFDLLVATTIVLSIKVIGTILVVALLVLPGLSALQLNLSFRKTIIVAVGLSIISTVLGILFSATFDVATSGLIVFVAVLLFLLTLTYKKLQ</sequence>
<dbReference type="AlphaFoldDB" id="A0A0M0BTG7"/>
<comment type="subcellular location">
    <subcellularLocation>
        <location evidence="1">Membrane</location>
        <topology evidence="1">Multi-pass membrane protein</topology>
    </subcellularLocation>
</comment>
<evidence type="ECO:0000256" key="5">
    <source>
        <dbReference type="ARBA" id="ARBA00023136"/>
    </source>
</evidence>
<name>A0A0M0BTG7_9ARCH</name>
<dbReference type="GO" id="GO:0010043">
    <property type="term" value="P:response to zinc ion"/>
    <property type="evidence" value="ECO:0007669"/>
    <property type="project" value="TreeGrafter"/>
</dbReference>
<dbReference type="GO" id="GO:0043190">
    <property type="term" value="C:ATP-binding cassette (ABC) transporter complex"/>
    <property type="evidence" value="ECO:0007669"/>
    <property type="project" value="InterPro"/>
</dbReference>
<dbReference type="EMBL" id="LFWV01000019">
    <property type="protein sequence ID" value="KON31912.1"/>
    <property type="molecule type" value="Genomic_DNA"/>
</dbReference>
<dbReference type="InterPro" id="IPR001626">
    <property type="entry name" value="ABC_TroCD"/>
</dbReference>
<reference evidence="8" key="1">
    <citation type="submission" date="2015-06" db="EMBL/GenBank/DDBJ databases">
        <title>New insights into the roles of widespread benthic archaea in carbon and nitrogen cycling.</title>
        <authorList>
            <person name="Lazar C.S."/>
            <person name="Baker B.J."/>
            <person name="Seitz K.W."/>
            <person name="Hyde A.S."/>
            <person name="Dick G.J."/>
            <person name="Hinrichs K.-U."/>
            <person name="Teske A.P."/>
        </authorList>
    </citation>
    <scope>NUCLEOTIDE SEQUENCE [LARGE SCALE GENOMIC DNA]</scope>
</reference>
<evidence type="ECO:0000256" key="2">
    <source>
        <dbReference type="ARBA" id="ARBA00008034"/>
    </source>
</evidence>
<evidence type="ECO:0000256" key="6">
    <source>
        <dbReference type="SAM" id="Phobius"/>
    </source>
</evidence>
<evidence type="ECO:0000256" key="1">
    <source>
        <dbReference type="ARBA" id="ARBA00004141"/>
    </source>
</evidence>
<dbReference type="Proteomes" id="UP000054016">
    <property type="component" value="Unassembled WGS sequence"/>
</dbReference>
<evidence type="ECO:0000256" key="4">
    <source>
        <dbReference type="ARBA" id="ARBA00022989"/>
    </source>
</evidence>
<evidence type="ECO:0000256" key="3">
    <source>
        <dbReference type="ARBA" id="ARBA00022692"/>
    </source>
</evidence>
<organism evidence="7 8">
    <name type="scientific">miscellaneous Crenarchaeota group-1 archaeon SG8-32-3</name>
    <dbReference type="NCBI Taxonomy" id="1685125"/>
    <lineage>
        <taxon>Archaea</taxon>
        <taxon>Candidatus Bathyarchaeota</taxon>
        <taxon>MCG-1</taxon>
    </lineage>
</organism>
<dbReference type="PATRIC" id="fig|1685125.3.peg.415"/>
<evidence type="ECO:0000313" key="8">
    <source>
        <dbReference type="Proteomes" id="UP000054016"/>
    </source>
</evidence>
<keyword evidence="3 6" id="KW-0812">Transmembrane</keyword>
<comment type="caution">
    <text evidence="7">The sequence shown here is derived from an EMBL/GenBank/DDBJ whole genome shotgun (WGS) entry which is preliminary data.</text>
</comment>
<dbReference type="InterPro" id="IPR037294">
    <property type="entry name" value="ABC_BtuC-like"/>
</dbReference>
<feature type="transmembrane region" description="Helical" evidence="6">
    <location>
        <begin position="142"/>
        <end position="159"/>
    </location>
</feature>
<feature type="transmembrane region" description="Helical" evidence="6">
    <location>
        <begin position="20"/>
        <end position="42"/>
    </location>
</feature>
<keyword evidence="4 6" id="KW-1133">Transmembrane helix</keyword>
<feature type="transmembrane region" description="Helical" evidence="6">
    <location>
        <begin position="72"/>
        <end position="89"/>
    </location>
</feature>
<dbReference type="PANTHER" id="PTHR30477">
    <property type="entry name" value="ABC-TRANSPORTER METAL-BINDING PROTEIN"/>
    <property type="match status" value="1"/>
</dbReference>
<feature type="transmembrane region" description="Helical" evidence="6">
    <location>
        <begin position="101"/>
        <end position="122"/>
    </location>
</feature>
<proteinExistence type="inferred from homology"/>
<dbReference type="GO" id="GO:0055085">
    <property type="term" value="P:transmembrane transport"/>
    <property type="evidence" value="ECO:0007669"/>
    <property type="project" value="InterPro"/>
</dbReference>
<feature type="transmembrane region" description="Helical" evidence="6">
    <location>
        <begin position="228"/>
        <end position="246"/>
    </location>
</feature>
<dbReference type="Gene3D" id="1.10.3470.10">
    <property type="entry name" value="ABC transporter involved in vitamin B12 uptake, BtuC"/>
    <property type="match status" value="1"/>
</dbReference>
<accession>A0A0M0BTG7</accession>